<keyword evidence="1 3" id="KW-0378">Hydrolase</keyword>
<dbReference type="Pfam" id="PF00795">
    <property type="entry name" value="CN_hydrolase"/>
    <property type="match status" value="1"/>
</dbReference>
<dbReference type="PANTHER" id="PTHR43674:SF2">
    <property type="entry name" value="BETA-UREIDOPROPIONASE"/>
    <property type="match status" value="1"/>
</dbReference>
<dbReference type="InterPro" id="IPR003010">
    <property type="entry name" value="C-N_Hydrolase"/>
</dbReference>
<evidence type="ECO:0000313" key="3">
    <source>
        <dbReference type="EMBL" id="XCH23402.1"/>
    </source>
</evidence>
<proteinExistence type="predicted"/>
<evidence type="ECO:0000256" key="1">
    <source>
        <dbReference type="ARBA" id="ARBA00022801"/>
    </source>
</evidence>
<dbReference type="InterPro" id="IPR036526">
    <property type="entry name" value="C-N_Hydrolase_sf"/>
</dbReference>
<dbReference type="EMBL" id="CP159289">
    <property type="protein sequence ID" value="XCH23402.1"/>
    <property type="molecule type" value="Genomic_DNA"/>
</dbReference>
<dbReference type="RefSeq" id="WP_353718728.1">
    <property type="nucleotide sequence ID" value="NZ_CP159289.1"/>
</dbReference>
<sequence>MRVTVCELSDDEDKFLLDWKDLKAHIAENRPDLVLLPEMPFCRWMAATPELTQELRLRGIQRHKQWLAEIEALGVCAVVYSMPVIEDSRNLNIAYVYTPEKGHQRLHSKAYFPQEPHFWEQTWFELEQAVTFDAVDIGDYRVGVLLCTELWFTQWARHYGKKGIDLLLCPRATSQGSVQQWVDCGKVSAVVSGAYCLSSNRAGEGDNGFLWGGAGWVTEPVTGSILTLTSSKSRFSTIDIDLKKSRAAKLQYPLYVNYVAQ</sequence>
<accession>A0AAU8FHN4</accession>
<dbReference type="CDD" id="cd07197">
    <property type="entry name" value="nitrilase"/>
    <property type="match status" value="1"/>
</dbReference>
<dbReference type="Gene3D" id="3.60.110.10">
    <property type="entry name" value="Carbon-nitrogen hydrolase"/>
    <property type="match status" value="1"/>
</dbReference>
<dbReference type="PROSITE" id="PS50263">
    <property type="entry name" value="CN_HYDROLASE"/>
    <property type="match status" value="1"/>
</dbReference>
<dbReference type="AlphaFoldDB" id="A0AAU8FHN4"/>
<dbReference type="GO" id="GO:0016811">
    <property type="term" value="F:hydrolase activity, acting on carbon-nitrogen (but not peptide) bonds, in linear amides"/>
    <property type="evidence" value="ECO:0007669"/>
    <property type="project" value="TreeGrafter"/>
</dbReference>
<protein>
    <submittedName>
        <fullName evidence="3">Carbon-nitrogen hydrolase family protein</fullName>
    </submittedName>
</protein>
<name>A0AAU8FHN4_9BACT</name>
<dbReference type="PANTHER" id="PTHR43674">
    <property type="entry name" value="NITRILASE C965.09-RELATED"/>
    <property type="match status" value="1"/>
</dbReference>
<dbReference type="InterPro" id="IPR050345">
    <property type="entry name" value="Aliph_Amidase/BUP"/>
</dbReference>
<feature type="domain" description="CN hydrolase" evidence="2">
    <location>
        <begin position="1"/>
        <end position="242"/>
    </location>
</feature>
<dbReference type="SUPFAM" id="SSF56317">
    <property type="entry name" value="Carbon-nitrogen hydrolase"/>
    <property type="match status" value="1"/>
</dbReference>
<organism evidence="3">
    <name type="scientific">Dyadobacter sp. 676</name>
    <dbReference type="NCBI Taxonomy" id="3088362"/>
    <lineage>
        <taxon>Bacteria</taxon>
        <taxon>Pseudomonadati</taxon>
        <taxon>Bacteroidota</taxon>
        <taxon>Cytophagia</taxon>
        <taxon>Cytophagales</taxon>
        <taxon>Spirosomataceae</taxon>
        <taxon>Dyadobacter</taxon>
    </lineage>
</organism>
<gene>
    <name evidence="3" type="ORF">ABV298_24230</name>
</gene>
<reference evidence="3" key="1">
    <citation type="submission" date="2024-06" db="EMBL/GenBank/DDBJ databases">
        <title>Sequencing and assembly of the genome of Dyadobacter sp. strain 676, a symbiont of Cyamopsis tetragonoloba.</title>
        <authorList>
            <person name="Guro P."/>
            <person name="Sazanova A."/>
            <person name="Kuznetsova I."/>
            <person name="Belimov A."/>
            <person name="Safronova V."/>
        </authorList>
    </citation>
    <scope>NUCLEOTIDE SEQUENCE</scope>
    <source>
        <strain evidence="3">676</strain>
    </source>
</reference>
<evidence type="ECO:0000259" key="2">
    <source>
        <dbReference type="PROSITE" id="PS50263"/>
    </source>
</evidence>